<feature type="domain" description="SCP" evidence="1">
    <location>
        <begin position="18"/>
        <end position="77"/>
    </location>
</feature>
<dbReference type="Gene3D" id="3.40.33.10">
    <property type="entry name" value="CAP"/>
    <property type="match status" value="2"/>
</dbReference>
<keyword evidence="3" id="KW-1185">Reference proteome</keyword>
<dbReference type="SUPFAM" id="SSF55797">
    <property type="entry name" value="PR-1-like"/>
    <property type="match status" value="2"/>
</dbReference>
<organism evidence="2 3">
    <name type="scientific">Ancylostoma caninum</name>
    <name type="common">Dog hookworm</name>
    <dbReference type="NCBI Taxonomy" id="29170"/>
    <lineage>
        <taxon>Eukaryota</taxon>
        <taxon>Metazoa</taxon>
        <taxon>Ecdysozoa</taxon>
        <taxon>Nematoda</taxon>
        <taxon>Chromadorea</taxon>
        <taxon>Rhabditida</taxon>
        <taxon>Rhabditina</taxon>
        <taxon>Rhabditomorpha</taxon>
        <taxon>Strongyloidea</taxon>
        <taxon>Ancylostomatidae</taxon>
        <taxon>Ancylostomatinae</taxon>
        <taxon>Ancylostoma</taxon>
    </lineage>
</organism>
<dbReference type="PANTHER" id="PTHR10334">
    <property type="entry name" value="CYSTEINE-RICH SECRETORY PROTEIN-RELATED"/>
    <property type="match status" value="1"/>
</dbReference>
<proteinExistence type="predicted"/>
<dbReference type="Pfam" id="PF00188">
    <property type="entry name" value="CAP"/>
    <property type="match status" value="1"/>
</dbReference>
<dbReference type="InterPro" id="IPR035940">
    <property type="entry name" value="CAP_sf"/>
</dbReference>
<dbReference type="PROSITE" id="PS01010">
    <property type="entry name" value="CRISP_2"/>
    <property type="match status" value="1"/>
</dbReference>
<name>A0A368G801_ANCCA</name>
<dbReference type="Proteomes" id="UP000252519">
    <property type="component" value="Unassembled WGS sequence"/>
</dbReference>
<dbReference type="CDD" id="cd05380">
    <property type="entry name" value="CAP_euk"/>
    <property type="match status" value="1"/>
</dbReference>
<sequence length="168" mass="18474">MSFYQTPQPNSLSFQAGDAWWGQITQNGINQQMLFNKFFSTKPRTPTAFTQMAWATSYSIGCGVGDCAPKTVVVCRYTVKFSTCRITGEQWRSTERHITLFSQMAWATSYSIGCGVGDCAPKTVVVCRYTAKGNNIGEYVYKLGEPCTACDYGCSPDGVLCYGPSPQP</sequence>
<dbReference type="InterPro" id="IPR014044">
    <property type="entry name" value="CAP_dom"/>
</dbReference>
<gene>
    <name evidence="2" type="ORF">ANCCAN_14645</name>
</gene>
<evidence type="ECO:0000259" key="1">
    <source>
        <dbReference type="Pfam" id="PF00188"/>
    </source>
</evidence>
<dbReference type="AlphaFoldDB" id="A0A368G801"/>
<dbReference type="STRING" id="29170.A0A368G801"/>
<dbReference type="EMBL" id="JOJR01000338">
    <property type="protein sequence ID" value="RCN39439.1"/>
    <property type="molecule type" value="Genomic_DNA"/>
</dbReference>
<accession>A0A368G801</accession>
<dbReference type="InterPro" id="IPR001283">
    <property type="entry name" value="CRISP-related"/>
</dbReference>
<dbReference type="InterPro" id="IPR018244">
    <property type="entry name" value="Allrgn_V5/Tpx1_CS"/>
</dbReference>
<comment type="caution">
    <text evidence="2">The sequence shown here is derived from an EMBL/GenBank/DDBJ whole genome shotgun (WGS) entry which is preliminary data.</text>
</comment>
<protein>
    <recommendedName>
        <fullName evidence="1">SCP domain-containing protein</fullName>
    </recommendedName>
</protein>
<dbReference type="GO" id="GO:0005576">
    <property type="term" value="C:extracellular region"/>
    <property type="evidence" value="ECO:0007669"/>
    <property type="project" value="InterPro"/>
</dbReference>
<dbReference type="OrthoDB" id="5874910at2759"/>
<evidence type="ECO:0000313" key="2">
    <source>
        <dbReference type="EMBL" id="RCN39439.1"/>
    </source>
</evidence>
<evidence type="ECO:0000313" key="3">
    <source>
        <dbReference type="Proteomes" id="UP000252519"/>
    </source>
</evidence>
<reference evidence="2 3" key="1">
    <citation type="submission" date="2014-10" db="EMBL/GenBank/DDBJ databases">
        <title>Draft genome of the hookworm Ancylostoma caninum.</title>
        <authorList>
            <person name="Mitreva M."/>
        </authorList>
    </citation>
    <scope>NUCLEOTIDE SEQUENCE [LARGE SCALE GENOMIC DNA]</scope>
    <source>
        <strain evidence="2 3">Baltimore</strain>
    </source>
</reference>